<keyword evidence="4" id="KW-0436">Ligase</keyword>
<dbReference type="SUPFAM" id="SSF52317">
    <property type="entry name" value="Class I glutamine amidotransferase-like"/>
    <property type="match status" value="1"/>
</dbReference>
<evidence type="ECO:0000256" key="7">
    <source>
        <dbReference type="ARBA" id="ARBA00022962"/>
    </source>
</evidence>
<feature type="domain" description="Glutamine amidotransferase" evidence="10">
    <location>
        <begin position="324"/>
        <end position="381"/>
    </location>
</feature>
<comment type="catalytic activity">
    <reaction evidence="9">
        <text>UTP + L-glutamine + ATP + H2O = CTP + L-glutamate + ADP + phosphate + 2 H(+)</text>
        <dbReference type="Rhea" id="RHEA:26426"/>
        <dbReference type="ChEBI" id="CHEBI:15377"/>
        <dbReference type="ChEBI" id="CHEBI:15378"/>
        <dbReference type="ChEBI" id="CHEBI:29985"/>
        <dbReference type="ChEBI" id="CHEBI:30616"/>
        <dbReference type="ChEBI" id="CHEBI:37563"/>
        <dbReference type="ChEBI" id="CHEBI:43474"/>
        <dbReference type="ChEBI" id="CHEBI:46398"/>
        <dbReference type="ChEBI" id="CHEBI:58359"/>
        <dbReference type="ChEBI" id="CHEBI:456216"/>
        <dbReference type="EC" id="6.3.4.2"/>
    </reaction>
</comment>
<reference evidence="11" key="1">
    <citation type="submission" date="2023-03" db="EMBL/GenBank/DDBJ databases">
        <title>Chromosome-scale reference genome and RAD-based genetic map of yellow starthistle (Centaurea solstitialis) reveal putative structural variation and QTLs associated with invader traits.</title>
        <authorList>
            <person name="Reatini B."/>
            <person name="Cang F.A."/>
            <person name="Jiang Q."/>
            <person name="Mckibben M.T.W."/>
            <person name="Barker M.S."/>
            <person name="Rieseberg L.H."/>
            <person name="Dlugosch K.M."/>
        </authorList>
    </citation>
    <scope>NUCLEOTIDE SEQUENCE</scope>
    <source>
        <strain evidence="11">CAN-66</strain>
        <tissue evidence="11">Leaf</tissue>
    </source>
</reference>
<dbReference type="PANTHER" id="PTHR11550">
    <property type="entry name" value="CTP SYNTHASE"/>
    <property type="match status" value="1"/>
</dbReference>
<dbReference type="InterPro" id="IPR029062">
    <property type="entry name" value="Class_I_gatase-like"/>
</dbReference>
<organism evidence="11 12">
    <name type="scientific">Centaurea solstitialis</name>
    <name type="common">yellow star-thistle</name>
    <dbReference type="NCBI Taxonomy" id="347529"/>
    <lineage>
        <taxon>Eukaryota</taxon>
        <taxon>Viridiplantae</taxon>
        <taxon>Streptophyta</taxon>
        <taxon>Embryophyta</taxon>
        <taxon>Tracheophyta</taxon>
        <taxon>Spermatophyta</taxon>
        <taxon>Magnoliopsida</taxon>
        <taxon>eudicotyledons</taxon>
        <taxon>Gunneridae</taxon>
        <taxon>Pentapetalae</taxon>
        <taxon>asterids</taxon>
        <taxon>campanulids</taxon>
        <taxon>Asterales</taxon>
        <taxon>Asteraceae</taxon>
        <taxon>Carduoideae</taxon>
        <taxon>Cardueae</taxon>
        <taxon>Centaureinae</taxon>
        <taxon>Centaurea</taxon>
    </lineage>
</organism>
<comment type="pathway">
    <text evidence="1">Pyrimidine metabolism; CTP biosynthesis via de novo pathway; CTP from UDP: step 2/2.</text>
</comment>
<comment type="caution">
    <text evidence="11">The sequence shown here is derived from an EMBL/GenBank/DDBJ whole genome shotgun (WGS) entry which is preliminary data.</text>
</comment>
<evidence type="ECO:0000256" key="3">
    <source>
        <dbReference type="ARBA" id="ARBA00012291"/>
    </source>
</evidence>
<dbReference type="GO" id="GO:0003883">
    <property type="term" value="F:CTP synthase activity"/>
    <property type="evidence" value="ECO:0007669"/>
    <property type="project" value="UniProtKB-EC"/>
</dbReference>
<dbReference type="EMBL" id="JARYMX010000008">
    <property type="protein sequence ID" value="KAJ9537376.1"/>
    <property type="molecule type" value="Genomic_DNA"/>
</dbReference>
<evidence type="ECO:0000256" key="5">
    <source>
        <dbReference type="ARBA" id="ARBA00022741"/>
    </source>
</evidence>
<evidence type="ECO:0000313" key="12">
    <source>
        <dbReference type="Proteomes" id="UP001172457"/>
    </source>
</evidence>
<dbReference type="GO" id="GO:0006241">
    <property type="term" value="P:CTP biosynthetic process"/>
    <property type="evidence" value="ECO:0007669"/>
    <property type="project" value="TreeGrafter"/>
</dbReference>
<keyword evidence="6" id="KW-0067">ATP-binding</keyword>
<proteinExistence type="inferred from homology"/>
<gene>
    <name evidence="11" type="ORF">OSB04_030109</name>
</gene>
<sequence>MSRASYHLCKLIETVALDYPFDCSGGMPENNTTDGFSIGSLLDKNRALWVRFFWLSGKLSIFNDDKEKAQKEFGVALALFTAKDKESNPLVFISLPHLKVINELTVDWVVHELNLLEVGFFDEKQCKTCTWTALALLSPLLFCMKDDRVAVSAVLNKDGEGVSSAELSALNVVIKAYERSKQMDAIVYLRCHRRKLRLLMSATGVEECFGSQKLSTFPKPRVLAASETELTENSSTVLHPLLSEEVKAISQCTLETRNSFSPCGSINCQNVKAKYIGVCRYRIASLVALCIRVCSGSGFTAAAPGSCSLNGFPLGASNLKDATALEAADAVVVPLGFGDRGVQEKIIAAKYARENNILYLEICLGMQIVVIDYARSVVDLEDANSTEFYPKTENPCYIYARDPWAQAV</sequence>
<evidence type="ECO:0000256" key="6">
    <source>
        <dbReference type="ARBA" id="ARBA00022840"/>
    </source>
</evidence>
<keyword evidence="5" id="KW-0547">Nucleotide-binding</keyword>
<evidence type="ECO:0000256" key="4">
    <source>
        <dbReference type="ARBA" id="ARBA00022598"/>
    </source>
</evidence>
<dbReference type="InterPro" id="IPR017926">
    <property type="entry name" value="GATASE"/>
</dbReference>
<evidence type="ECO:0000256" key="9">
    <source>
        <dbReference type="ARBA" id="ARBA00047781"/>
    </source>
</evidence>
<dbReference type="GO" id="GO:0019856">
    <property type="term" value="P:pyrimidine nucleobase biosynthetic process"/>
    <property type="evidence" value="ECO:0007669"/>
    <property type="project" value="TreeGrafter"/>
</dbReference>
<evidence type="ECO:0000256" key="1">
    <source>
        <dbReference type="ARBA" id="ARBA00005171"/>
    </source>
</evidence>
<dbReference type="PANTHER" id="PTHR11550:SF34">
    <property type="entry name" value="CTP SYNTHASE"/>
    <property type="match status" value="1"/>
</dbReference>
<dbReference type="GO" id="GO:0005524">
    <property type="term" value="F:ATP binding"/>
    <property type="evidence" value="ECO:0007669"/>
    <property type="project" value="UniProtKB-KW"/>
</dbReference>
<keyword evidence="8" id="KW-0665">Pyrimidine biosynthesis</keyword>
<protein>
    <recommendedName>
        <fullName evidence="3">CTP synthase (glutamine hydrolyzing)</fullName>
        <ecNumber evidence="3">6.3.4.2</ecNumber>
    </recommendedName>
</protein>
<keyword evidence="7" id="KW-0315">Glutamine amidotransferase</keyword>
<dbReference type="InterPro" id="IPR004468">
    <property type="entry name" value="CTP_synthase"/>
</dbReference>
<dbReference type="AlphaFoldDB" id="A0AA38SK02"/>
<evidence type="ECO:0000256" key="8">
    <source>
        <dbReference type="ARBA" id="ARBA00022975"/>
    </source>
</evidence>
<dbReference type="GO" id="GO:0042802">
    <property type="term" value="F:identical protein binding"/>
    <property type="evidence" value="ECO:0007669"/>
    <property type="project" value="TreeGrafter"/>
</dbReference>
<name>A0AA38SK02_9ASTR</name>
<dbReference type="Pfam" id="PF00117">
    <property type="entry name" value="GATase"/>
    <property type="match status" value="1"/>
</dbReference>
<dbReference type="EC" id="6.3.4.2" evidence="3"/>
<comment type="similarity">
    <text evidence="2">Belongs to the CTP synthase family.</text>
</comment>
<dbReference type="Gene3D" id="3.40.50.880">
    <property type="match status" value="1"/>
</dbReference>
<dbReference type="Proteomes" id="UP001172457">
    <property type="component" value="Chromosome 8"/>
</dbReference>
<evidence type="ECO:0000259" key="10">
    <source>
        <dbReference type="Pfam" id="PF00117"/>
    </source>
</evidence>
<accession>A0AA38SK02</accession>
<keyword evidence="12" id="KW-1185">Reference proteome</keyword>
<evidence type="ECO:0000256" key="2">
    <source>
        <dbReference type="ARBA" id="ARBA00007533"/>
    </source>
</evidence>
<evidence type="ECO:0000313" key="11">
    <source>
        <dbReference type="EMBL" id="KAJ9537376.1"/>
    </source>
</evidence>